<reference evidence="4" key="1">
    <citation type="submission" date="2017-01" db="EMBL/GenBank/DDBJ databases">
        <title>Comparative genomics of anhydrobiosis in the tardigrade Hypsibius dujardini.</title>
        <authorList>
            <person name="Yoshida Y."/>
            <person name="Koutsovoulos G."/>
            <person name="Laetsch D."/>
            <person name="Stevens L."/>
            <person name="Kumar S."/>
            <person name="Horikawa D."/>
            <person name="Ishino K."/>
            <person name="Komine S."/>
            <person name="Tomita M."/>
            <person name="Blaxter M."/>
            <person name="Arakawa K."/>
        </authorList>
    </citation>
    <scope>NUCLEOTIDE SEQUENCE [LARGE SCALE GENOMIC DNA]</scope>
    <source>
        <strain evidence="4">Z151</strain>
    </source>
</reference>
<dbReference type="AlphaFoldDB" id="A0A1W0WF82"/>
<keyword evidence="1" id="KW-0547">Nucleotide-binding</keyword>
<dbReference type="Proteomes" id="UP000192578">
    <property type="component" value="Unassembled WGS sequence"/>
</dbReference>
<name>A0A1W0WF82_HYPEX</name>
<dbReference type="GO" id="GO:0005524">
    <property type="term" value="F:ATP binding"/>
    <property type="evidence" value="ECO:0007669"/>
    <property type="project" value="UniProtKB-UniRule"/>
</dbReference>
<dbReference type="OrthoDB" id="5814776at2759"/>
<comment type="caution">
    <text evidence="3">The sequence shown here is derived from an EMBL/GenBank/DDBJ whole genome shotgun (WGS) entry which is preliminary data.</text>
</comment>
<keyword evidence="1" id="KW-0460">Magnesium</keyword>
<protein>
    <recommendedName>
        <fullName evidence="1">Cation-transporting ATPase</fullName>
        <ecNumber evidence="1">7.2.2.-</ecNumber>
    </recommendedName>
</protein>
<comment type="catalytic activity">
    <reaction evidence="1">
        <text>ATP + H2O = ADP + phosphate + H(+)</text>
        <dbReference type="Rhea" id="RHEA:13065"/>
        <dbReference type="ChEBI" id="CHEBI:15377"/>
        <dbReference type="ChEBI" id="CHEBI:15378"/>
        <dbReference type="ChEBI" id="CHEBI:30616"/>
        <dbReference type="ChEBI" id="CHEBI:43474"/>
        <dbReference type="ChEBI" id="CHEBI:456216"/>
    </reaction>
</comment>
<dbReference type="GO" id="GO:0046872">
    <property type="term" value="F:metal ion binding"/>
    <property type="evidence" value="ECO:0007669"/>
    <property type="project" value="UniProtKB-UniRule"/>
</dbReference>
<dbReference type="InterPro" id="IPR047819">
    <property type="entry name" value="P5A-ATPase_N"/>
</dbReference>
<organism evidence="3 4">
    <name type="scientific">Hypsibius exemplaris</name>
    <name type="common">Freshwater tardigrade</name>
    <dbReference type="NCBI Taxonomy" id="2072580"/>
    <lineage>
        <taxon>Eukaryota</taxon>
        <taxon>Metazoa</taxon>
        <taxon>Ecdysozoa</taxon>
        <taxon>Tardigrada</taxon>
        <taxon>Eutardigrada</taxon>
        <taxon>Parachela</taxon>
        <taxon>Hypsibioidea</taxon>
        <taxon>Hypsibiidae</taxon>
        <taxon>Hypsibius</taxon>
    </lineage>
</organism>
<evidence type="ECO:0000259" key="2">
    <source>
        <dbReference type="Pfam" id="PF12409"/>
    </source>
</evidence>
<keyword evidence="1" id="KW-1278">Translocase</keyword>
<evidence type="ECO:0000313" key="3">
    <source>
        <dbReference type="EMBL" id="OQV13861.1"/>
    </source>
</evidence>
<dbReference type="GO" id="GO:0019829">
    <property type="term" value="F:ATPase-coupled monoatomic cation transmembrane transporter activity"/>
    <property type="evidence" value="ECO:0007669"/>
    <property type="project" value="UniProtKB-UniRule"/>
</dbReference>
<comment type="similarity">
    <text evidence="1">Belongs to the cation transport ATPase (P-type) (TC 3.A.3) family. Type V subfamily.</text>
</comment>
<keyword evidence="4" id="KW-1185">Reference proteome</keyword>
<dbReference type="GO" id="GO:0016020">
    <property type="term" value="C:membrane"/>
    <property type="evidence" value="ECO:0007669"/>
    <property type="project" value="UniProtKB-SubCell"/>
</dbReference>
<feature type="domain" description="P5B-type ATPase N-terminal" evidence="2">
    <location>
        <begin position="45"/>
        <end position="120"/>
    </location>
</feature>
<keyword evidence="1" id="KW-0067">ATP-binding</keyword>
<dbReference type="EMBL" id="MTYJ01000115">
    <property type="protein sequence ID" value="OQV13861.1"/>
    <property type="molecule type" value="Genomic_DNA"/>
</dbReference>
<feature type="transmembrane region" description="Helical" evidence="1">
    <location>
        <begin position="58"/>
        <end position="82"/>
    </location>
</feature>
<evidence type="ECO:0000313" key="4">
    <source>
        <dbReference type="Proteomes" id="UP000192578"/>
    </source>
</evidence>
<evidence type="ECO:0000256" key="1">
    <source>
        <dbReference type="RuleBase" id="RU362082"/>
    </source>
</evidence>
<comment type="subcellular location">
    <subcellularLocation>
        <location evidence="1">Membrane</location>
        <topology evidence="1">Multi-pass membrane protein</topology>
    </subcellularLocation>
</comment>
<comment type="caution">
    <text evidence="1">Lacks conserved residue(s) required for the propagation of feature annotation.</text>
</comment>
<keyword evidence="1" id="KW-0812">Transmembrane</keyword>
<dbReference type="EC" id="7.2.2.-" evidence="1"/>
<keyword evidence="1" id="KW-1133">Transmembrane helix</keyword>
<accession>A0A1W0WF82</accession>
<sequence>MSSTIVPPDRPIDVPGPAAAEGVEYRPHARRYASVRIEDGVKEFIDVWGYKAQFWKSVLFHFIGIITLGLGYVVLSWCPIWITAIKKTPCEVQEADTVLLKDSHGNYFSHSVKQKVLTRKPKLISRDVAEFGLLTSDPPDDARHAAKSLGLELPKRRGYLFVNKSAGFYNDMPRGIRLVVDCSVGKIRQNILDQSVRFEDANRGS</sequence>
<gene>
    <name evidence="3" type="ORF">BV898_11968</name>
</gene>
<dbReference type="Pfam" id="PF12409">
    <property type="entry name" value="P5-ATPase"/>
    <property type="match status" value="1"/>
</dbReference>
<proteinExistence type="inferred from homology"/>
<keyword evidence="1" id="KW-0479">Metal-binding</keyword>
<keyword evidence="1" id="KW-0472">Membrane</keyword>